<keyword evidence="2" id="KW-0732">Signal</keyword>
<dbReference type="GO" id="GO:0009002">
    <property type="term" value="F:serine-type D-Ala-D-Ala carboxypeptidase activity"/>
    <property type="evidence" value="ECO:0007669"/>
    <property type="project" value="InterPro"/>
</dbReference>
<keyword evidence="5" id="KW-0573">Peptidoglycan synthesis</keyword>
<evidence type="ECO:0000256" key="6">
    <source>
        <dbReference type="ARBA" id="ARBA00023316"/>
    </source>
</evidence>
<feature type="region of interest" description="Disordered" evidence="10">
    <location>
        <begin position="18"/>
        <end position="40"/>
    </location>
</feature>
<dbReference type="PANTHER" id="PTHR21581:SF6">
    <property type="entry name" value="TRAFFICKING PROTEIN PARTICLE COMPLEX SUBUNIT 12"/>
    <property type="match status" value="1"/>
</dbReference>
<dbReference type="GO" id="GO:0071555">
    <property type="term" value="P:cell wall organization"/>
    <property type="evidence" value="ECO:0007669"/>
    <property type="project" value="UniProtKB-KW"/>
</dbReference>
<proteinExistence type="inferred from homology"/>
<sequence>MSVLILVNAFFIFSFPDSGGESSVSRTSTENTDRSGRVEPSLNNSQAYIFPISESSYLPTLNTAVEKPLLAAKSAVIYDTRSSRFLYSKNPDTRLPIASLTKLLTGVVVLENLNPEDIVQVSKESVKVDSEKQTLFLDENIKVKDLMKMMLIESSNDAAYALTQHASGLGYNFLDLMNKKAVELGMNNSIFHDPAGLNDDASSTSEDLVKLVKYSFKFDEIWSILSEKNIVVYSVDGKIAHQINSTNQLLGVIPDVVGGKTGYTDIALGNMILAVDVPGEDDRIISIVLGSTERFTDTQKLIDWVKKAYSWK</sequence>
<dbReference type="InterPro" id="IPR012338">
    <property type="entry name" value="Beta-lactam/transpept-like"/>
</dbReference>
<evidence type="ECO:0000256" key="9">
    <source>
        <dbReference type="RuleBase" id="RU004016"/>
    </source>
</evidence>
<feature type="domain" description="Peptidase S11 D-alanyl-D-alanine carboxypeptidase A N-terminal" evidence="11">
    <location>
        <begin position="63"/>
        <end position="291"/>
    </location>
</feature>
<evidence type="ECO:0000256" key="10">
    <source>
        <dbReference type="SAM" id="MobiDB-lite"/>
    </source>
</evidence>
<dbReference type="PRINTS" id="PR00725">
    <property type="entry name" value="DADACBPTASE1"/>
</dbReference>
<dbReference type="AlphaFoldDB" id="A0A1F8GA80"/>
<dbReference type="SUPFAM" id="SSF56601">
    <property type="entry name" value="beta-lactamase/transpeptidase-like"/>
    <property type="match status" value="1"/>
</dbReference>
<gene>
    <name evidence="12" type="ORF">A2918_02435</name>
</gene>
<accession>A0A1F8GA80</accession>
<keyword evidence="3" id="KW-0378">Hydrolase</keyword>
<dbReference type="GO" id="GO:0009252">
    <property type="term" value="P:peptidoglycan biosynthetic process"/>
    <property type="evidence" value="ECO:0007669"/>
    <property type="project" value="UniProtKB-KW"/>
</dbReference>
<dbReference type="GO" id="GO:0008360">
    <property type="term" value="P:regulation of cell shape"/>
    <property type="evidence" value="ECO:0007669"/>
    <property type="project" value="UniProtKB-KW"/>
</dbReference>
<evidence type="ECO:0000256" key="3">
    <source>
        <dbReference type="ARBA" id="ARBA00022801"/>
    </source>
</evidence>
<feature type="active site" description="Proton acceptor" evidence="7">
    <location>
        <position position="102"/>
    </location>
</feature>
<organism evidence="12 13">
    <name type="scientific">Candidatus Yanofskybacteria bacterium RIFCSPLOWO2_01_FULL_42_49</name>
    <dbReference type="NCBI Taxonomy" id="1802694"/>
    <lineage>
        <taxon>Bacteria</taxon>
        <taxon>Candidatus Yanofskyibacteriota</taxon>
    </lineage>
</organism>
<dbReference type="PANTHER" id="PTHR21581">
    <property type="entry name" value="D-ALANYL-D-ALANINE CARBOXYPEPTIDASE"/>
    <property type="match status" value="1"/>
</dbReference>
<evidence type="ECO:0000256" key="1">
    <source>
        <dbReference type="ARBA" id="ARBA00007164"/>
    </source>
</evidence>
<feature type="active site" description="Acyl-ester intermediate" evidence="7">
    <location>
        <position position="99"/>
    </location>
</feature>
<dbReference type="STRING" id="1802694.A2918_02435"/>
<dbReference type="GO" id="GO:0006508">
    <property type="term" value="P:proteolysis"/>
    <property type="evidence" value="ECO:0007669"/>
    <property type="project" value="InterPro"/>
</dbReference>
<reference evidence="12 13" key="1">
    <citation type="journal article" date="2016" name="Nat. Commun.">
        <title>Thousands of microbial genomes shed light on interconnected biogeochemical processes in an aquifer system.</title>
        <authorList>
            <person name="Anantharaman K."/>
            <person name="Brown C.T."/>
            <person name="Hug L.A."/>
            <person name="Sharon I."/>
            <person name="Castelle C.J."/>
            <person name="Probst A.J."/>
            <person name="Thomas B.C."/>
            <person name="Singh A."/>
            <person name="Wilkins M.J."/>
            <person name="Karaoz U."/>
            <person name="Brodie E.L."/>
            <person name="Williams K.H."/>
            <person name="Hubbard S.S."/>
            <person name="Banfield J.F."/>
        </authorList>
    </citation>
    <scope>NUCLEOTIDE SEQUENCE [LARGE SCALE GENOMIC DNA]</scope>
</reference>
<evidence type="ECO:0000256" key="8">
    <source>
        <dbReference type="PIRSR" id="PIRSR618044-2"/>
    </source>
</evidence>
<evidence type="ECO:0000256" key="5">
    <source>
        <dbReference type="ARBA" id="ARBA00022984"/>
    </source>
</evidence>
<evidence type="ECO:0000256" key="7">
    <source>
        <dbReference type="PIRSR" id="PIRSR618044-1"/>
    </source>
</evidence>
<comment type="caution">
    <text evidence="12">The sequence shown here is derived from an EMBL/GenBank/DDBJ whole genome shotgun (WGS) entry which is preliminary data.</text>
</comment>
<dbReference type="InterPro" id="IPR018044">
    <property type="entry name" value="Peptidase_S11"/>
</dbReference>
<comment type="similarity">
    <text evidence="1 9">Belongs to the peptidase S11 family.</text>
</comment>
<evidence type="ECO:0000256" key="2">
    <source>
        <dbReference type="ARBA" id="ARBA00022729"/>
    </source>
</evidence>
<protein>
    <recommendedName>
        <fullName evidence="11">Peptidase S11 D-alanyl-D-alanine carboxypeptidase A N-terminal domain-containing protein</fullName>
    </recommendedName>
</protein>
<dbReference type="Pfam" id="PF00768">
    <property type="entry name" value="Peptidase_S11"/>
    <property type="match status" value="1"/>
</dbReference>
<dbReference type="Proteomes" id="UP000178227">
    <property type="component" value="Unassembled WGS sequence"/>
</dbReference>
<dbReference type="EMBL" id="MGKI01000013">
    <property type="protein sequence ID" value="OGN22223.1"/>
    <property type="molecule type" value="Genomic_DNA"/>
</dbReference>
<evidence type="ECO:0000259" key="11">
    <source>
        <dbReference type="Pfam" id="PF00768"/>
    </source>
</evidence>
<feature type="binding site" evidence="8">
    <location>
        <position position="260"/>
    </location>
    <ligand>
        <name>substrate</name>
    </ligand>
</feature>
<evidence type="ECO:0000313" key="12">
    <source>
        <dbReference type="EMBL" id="OGN22223.1"/>
    </source>
</evidence>
<keyword evidence="6" id="KW-0961">Cell wall biogenesis/degradation</keyword>
<dbReference type="Gene3D" id="3.40.710.10">
    <property type="entry name" value="DD-peptidase/beta-lactamase superfamily"/>
    <property type="match status" value="1"/>
</dbReference>
<feature type="compositionally biased region" description="Polar residues" evidence="10">
    <location>
        <begin position="20"/>
        <end position="30"/>
    </location>
</feature>
<evidence type="ECO:0000256" key="4">
    <source>
        <dbReference type="ARBA" id="ARBA00022960"/>
    </source>
</evidence>
<keyword evidence="4" id="KW-0133">Cell shape</keyword>
<feature type="active site" evidence="7">
    <location>
        <position position="154"/>
    </location>
</feature>
<name>A0A1F8GA80_9BACT</name>
<evidence type="ECO:0000313" key="13">
    <source>
        <dbReference type="Proteomes" id="UP000178227"/>
    </source>
</evidence>
<dbReference type="InterPro" id="IPR001967">
    <property type="entry name" value="Peptidase_S11_N"/>
</dbReference>